<dbReference type="AlphaFoldDB" id="A0A0F9FBW5"/>
<sequence length="65" mass="7694">MGCEHDNKKRTICVYCYQQLRAEHTRYKRALEKIKNIGNQLTGYDSDWDRDRAVDTAEEALKSKE</sequence>
<reference evidence="1" key="1">
    <citation type="journal article" date="2015" name="Nature">
        <title>Complex archaea that bridge the gap between prokaryotes and eukaryotes.</title>
        <authorList>
            <person name="Spang A."/>
            <person name="Saw J.H."/>
            <person name="Jorgensen S.L."/>
            <person name="Zaremba-Niedzwiedzka K."/>
            <person name="Martijn J."/>
            <person name="Lind A.E."/>
            <person name="van Eijk R."/>
            <person name="Schleper C."/>
            <person name="Guy L."/>
            <person name="Ettema T.J."/>
        </authorList>
    </citation>
    <scope>NUCLEOTIDE SEQUENCE</scope>
</reference>
<protein>
    <submittedName>
        <fullName evidence="1">Uncharacterized protein</fullName>
    </submittedName>
</protein>
<dbReference type="EMBL" id="LAZR01031071">
    <property type="protein sequence ID" value="KKL54805.1"/>
    <property type="molecule type" value="Genomic_DNA"/>
</dbReference>
<organism evidence="1">
    <name type="scientific">marine sediment metagenome</name>
    <dbReference type="NCBI Taxonomy" id="412755"/>
    <lineage>
        <taxon>unclassified sequences</taxon>
        <taxon>metagenomes</taxon>
        <taxon>ecological metagenomes</taxon>
    </lineage>
</organism>
<evidence type="ECO:0000313" key="1">
    <source>
        <dbReference type="EMBL" id="KKL54805.1"/>
    </source>
</evidence>
<accession>A0A0F9FBW5</accession>
<proteinExistence type="predicted"/>
<gene>
    <name evidence="1" type="ORF">LCGC14_2261740</name>
</gene>
<comment type="caution">
    <text evidence="1">The sequence shown here is derived from an EMBL/GenBank/DDBJ whole genome shotgun (WGS) entry which is preliminary data.</text>
</comment>
<name>A0A0F9FBW5_9ZZZZ</name>